<evidence type="ECO:0000256" key="4">
    <source>
        <dbReference type="ARBA" id="ARBA00022737"/>
    </source>
</evidence>
<evidence type="ECO:0000256" key="1">
    <source>
        <dbReference type="ARBA" id="ARBA00004613"/>
    </source>
</evidence>
<comment type="subcellular location">
    <subcellularLocation>
        <location evidence="1">Secreted</location>
    </subcellularLocation>
</comment>
<dbReference type="InterPro" id="IPR032675">
    <property type="entry name" value="LRR_dom_sf"/>
</dbReference>
<reference evidence="5" key="1">
    <citation type="submission" date="2022-05" db="EMBL/GenBank/DDBJ databases">
        <title>The Musa troglodytarum L. genome provides insights into the mechanism of non-climacteric behaviour and enrichment of carotenoids.</title>
        <authorList>
            <person name="Wang J."/>
        </authorList>
    </citation>
    <scope>NUCLEOTIDE SEQUENCE</scope>
    <source>
        <tissue evidence="5">Leaf</tissue>
    </source>
</reference>
<dbReference type="PANTHER" id="PTHR32093:SF124">
    <property type="entry name" value="POLLEN-SPECIFIC LEUCINE-RICH REPEAT EXTENSIN-LIKE PROTEIN 1"/>
    <property type="match status" value="1"/>
</dbReference>
<gene>
    <name evidence="5" type="ORF">MUK42_12801</name>
</gene>
<keyword evidence="6" id="KW-1185">Reference proteome</keyword>
<dbReference type="AlphaFoldDB" id="A0A9E7KR50"/>
<proteinExistence type="predicted"/>
<dbReference type="OrthoDB" id="1717987at2759"/>
<evidence type="ECO:0000313" key="6">
    <source>
        <dbReference type="Proteomes" id="UP001055439"/>
    </source>
</evidence>
<dbReference type="PANTHER" id="PTHR32093">
    <property type="entry name" value="LEUCINE-RICH REPEAT EXTENSIN-LIKE PROTEIN 3-RELATED"/>
    <property type="match status" value="1"/>
</dbReference>
<accession>A0A9E7KR50</accession>
<feature type="non-terminal residue" evidence="5">
    <location>
        <position position="1"/>
    </location>
</feature>
<sequence length="166" mass="19164">DLPNNFKFDVKIDVAIVNPRRRCAYVVCKAWKKGVYFDPYNFIDNWVGPDMCGHHSIFFTVVPNNPSINVVIDVNLNGVDIVGYLFVKLDLFAIVTLIHINSNRFYDIIPQNISRLKLINEFNANNNRFIGSFLYIALRLSTLTFNSMTLQCCRRHSSIRSSTSYF</sequence>
<keyword evidence="2" id="KW-0964">Secreted</keyword>
<dbReference type="EMBL" id="CP097510">
    <property type="protein sequence ID" value="URE24709.1"/>
    <property type="molecule type" value="Genomic_DNA"/>
</dbReference>
<evidence type="ECO:0000256" key="2">
    <source>
        <dbReference type="ARBA" id="ARBA00022525"/>
    </source>
</evidence>
<dbReference type="SUPFAM" id="SSF52058">
    <property type="entry name" value="L domain-like"/>
    <property type="match status" value="1"/>
</dbReference>
<keyword evidence="3" id="KW-0732">Signal</keyword>
<evidence type="ECO:0000256" key="3">
    <source>
        <dbReference type="ARBA" id="ARBA00022729"/>
    </source>
</evidence>
<keyword evidence="4" id="KW-0677">Repeat</keyword>
<organism evidence="5 6">
    <name type="scientific">Musa troglodytarum</name>
    <name type="common">fe'i banana</name>
    <dbReference type="NCBI Taxonomy" id="320322"/>
    <lineage>
        <taxon>Eukaryota</taxon>
        <taxon>Viridiplantae</taxon>
        <taxon>Streptophyta</taxon>
        <taxon>Embryophyta</taxon>
        <taxon>Tracheophyta</taxon>
        <taxon>Spermatophyta</taxon>
        <taxon>Magnoliopsida</taxon>
        <taxon>Liliopsida</taxon>
        <taxon>Zingiberales</taxon>
        <taxon>Musaceae</taxon>
        <taxon>Musa</taxon>
    </lineage>
</organism>
<protein>
    <submittedName>
        <fullName evidence="5">Pollen-specific leucine-rich repeat extensin-like protein</fullName>
    </submittedName>
</protein>
<name>A0A9E7KR50_9LILI</name>
<dbReference type="Gene3D" id="3.80.10.10">
    <property type="entry name" value="Ribonuclease Inhibitor"/>
    <property type="match status" value="1"/>
</dbReference>
<dbReference type="GO" id="GO:0005576">
    <property type="term" value="C:extracellular region"/>
    <property type="evidence" value="ECO:0007669"/>
    <property type="project" value="UniProtKB-SubCell"/>
</dbReference>
<evidence type="ECO:0000313" key="5">
    <source>
        <dbReference type="EMBL" id="URE24709.1"/>
    </source>
</evidence>
<dbReference type="Proteomes" id="UP001055439">
    <property type="component" value="Chromosome 8"/>
</dbReference>
<dbReference type="InterPro" id="IPR051582">
    <property type="entry name" value="LRR_extensin-like_regulator"/>
</dbReference>